<keyword evidence="1" id="KW-0472">Membrane</keyword>
<name>A0A8J6IMF1_9ALTE</name>
<feature type="domain" description="T2SS protein K first SAM-like" evidence="2">
    <location>
        <begin position="133"/>
        <end position="200"/>
    </location>
</feature>
<evidence type="ECO:0000313" key="4">
    <source>
        <dbReference type="Proteomes" id="UP000601768"/>
    </source>
</evidence>
<keyword evidence="1" id="KW-0812">Transmembrane</keyword>
<dbReference type="SUPFAM" id="SSF158544">
    <property type="entry name" value="GspK insert domain-like"/>
    <property type="match status" value="1"/>
</dbReference>
<accession>A0A8J6IMF1</accession>
<dbReference type="InterPro" id="IPR038072">
    <property type="entry name" value="GspK_central_sf"/>
</dbReference>
<dbReference type="AlphaFoldDB" id="A0A8J6IMF1"/>
<keyword evidence="1" id="KW-1133">Transmembrane helix</keyword>
<evidence type="ECO:0000256" key="1">
    <source>
        <dbReference type="SAM" id="Phobius"/>
    </source>
</evidence>
<evidence type="ECO:0000313" key="3">
    <source>
        <dbReference type="EMBL" id="MBC3764935.1"/>
    </source>
</evidence>
<dbReference type="Proteomes" id="UP000601768">
    <property type="component" value="Unassembled WGS sequence"/>
</dbReference>
<gene>
    <name evidence="3" type="ORF">H8B19_03540</name>
</gene>
<dbReference type="EMBL" id="JACNEP010000002">
    <property type="protein sequence ID" value="MBC3764935.1"/>
    <property type="molecule type" value="Genomic_DNA"/>
</dbReference>
<keyword evidence="4" id="KW-1185">Reference proteome</keyword>
<protein>
    <submittedName>
        <fullName evidence="3">General secretion pathway protein GspK</fullName>
    </submittedName>
</protein>
<evidence type="ECO:0000259" key="2">
    <source>
        <dbReference type="Pfam" id="PF21687"/>
    </source>
</evidence>
<dbReference type="RefSeq" id="WP_186505402.1">
    <property type="nucleotide sequence ID" value="NZ_JACNEP010000002.1"/>
</dbReference>
<reference evidence="3" key="1">
    <citation type="journal article" date="2018" name="Int. J. Syst. Evol. Microbiol.">
        <title>Neptunicella marina gen. nov., sp. nov., isolated from surface seawater.</title>
        <authorList>
            <person name="Liu X."/>
            <person name="Lai Q."/>
            <person name="Du Y."/>
            <person name="Zhang X."/>
            <person name="Liu Z."/>
            <person name="Sun F."/>
            <person name="Shao Z."/>
        </authorList>
    </citation>
    <scope>NUCLEOTIDE SEQUENCE</scope>
    <source>
        <strain evidence="3">S27-2</strain>
    </source>
</reference>
<comment type="caution">
    <text evidence="3">The sequence shown here is derived from an EMBL/GenBank/DDBJ whole genome shotgun (WGS) entry which is preliminary data.</text>
</comment>
<dbReference type="Gene3D" id="1.10.40.60">
    <property type="entry name" value="EpsJ-like"/>
    <property type="match status" value="1"/>
</dbReference>
<reference evidence="3" key="2">
    <citation type="submission" date="2020-08" db="EMBL/GenBank/DDBJ databases">
        <authorList>
            <person name="Lai Q."/>
        </authorList>
    </citation>
    <scope>NUCLEOTIDE SEQUENCE</scope>
    <source>
        <strain evidence="3">S27-2</strain>
    </source>
</reference>
<proteinExistence type="predicted"/>
<organism evidence="3 4">
    <name type="scientific">Neptunicella marina</name>
    <dbReference type="NCBI Taxonomy" id="2125989"/>
    <lineage>
        <taxon>Bacteria</taxon>
        <taxon>Pseudomonadati</taxon>
        <taxon>Pseudomonadota</taxon>
        <taxon>Gammaproteobacteria</taxon>
        <taxon>Alteromonadales</taxon>
        <taxon>Alteromonadaceae</taxon>
        <taxon>Neptunicella</taxon>
    </lineage>
</organism>
<sequence length="311" mass="35426">MLSKPNQPKGAALLVVLIIAIIMTILMSVASVAMSKRLALAFEAQNIFDEKVKIENKLSELSYLLATQRITVAGVSQGTNVNGTKVDDDGLFLVDIIGDELRTDGFMYTENGISFSIQNESGLIPFNTSDNYWIKKLLTAYKEDNFSQIRLTNSLIDYADADNWRQPSGAEKKEYEKLSFPEPPNFLLQKCQELYAVLNWPRLLNSHPDITNFCSLRRTAMINLNAVPLKLWQILWPQSQQKISQLRNTNKWFTTLSDATFAEPSFNSEVDTYLSVLGGYWYQLRFETKNQIYKLRIKIGNDTAKPVTVYH</sequence>
<feature type="transmembrane region" description="Helical" evidence="1">
    <location>
        <begin position="12"/>
        <end position="34"/>
    </location>
</feature>
<dbReference type="Pfam" id="PF21687">
    <property type="entry name" value="T2SSK_1st"/>
    <property type="match status" value="1"/>
</dbReference>
<dbReference type="InterPro" id="IPR049031">
    <property type="entry name" value="T2SSK_SAM-like_1st"/>
</dbReference>